<evidence type="ECO:0000313" key="2">
    <source>
        <dbReference type="EMBL" id="CAF2072899.1"/>
    </source>
</evidence>
<gene>
    <name evidence="2" type="ORF">WKI299_LOCUS14514</name>
</gene>
<accession>A0A816RLL1</accession>
<proteinExistence type="predicted"/>
<sequence>MYCINSFYKAAFLHGNEKWRNMKTLGDDKIIEKEITRLIVECKAKQPDTLFSVWARTTNVNPNSTQCSLAKLKSIEIDRTVKINDSNASAASNSSPSSMLSNSSLSSMLSNSSPSSMSSNRTTVNFFLKKPSI</sequence>
<dbReference type="EMBL" id="CAJNRF010005657">
    <property type="protein sequence ID" value="CAF2072899.1"/>
    <property type="molecule type" value="Genomic_DNA"/>
</dbReference>
<comment type="caution">
    <text evidence="2">The sequence shown here is derived from an EMBL/GenBank/DDBJ whole genome shotgun (WGS) entry which is preliminary data.</text>
</comment>
<evidence type="ECO:0000256" key="1">
    <source>
        <dbReference type="SAM" id="MobiDB-lite"/>
    </source>
</evidence>
<feature type="region of interest" description="Disordered" evidence="1">
    <location>
        <begin position="86"/>
        <end position="120"/>
    </location>
</feature>
<dbReference type="AlphaFoldDB" id="A0A816RLL1"/>
<protein>
    <submittedName>
        <fullName evidence="2">Uncharacterized protein</fullName>
    </submittedName>
</protein>
<dbReference type="Proteomes" id="UP000663856">
    <property type="component" value="Unassembled WGS sequence"/>
</dbReference>
<evidence type="ECO:0000313" key="3">
    <source>
        <dbReference type="Proteomes" id="UP000663856"/>
    </source>
</evidence>
<reference evidence="2" key="1">
    <citation type="submission" date="2021-02" db="EMBL/GenBank/DDBJ databases">
        <authorList>
            <person name="Nowell W R."/>
        </authorList>
    </citation>
    <scope>NUCLEOTIDE SEQUENCE</scope>
</reference>
<name>A0A816RLL1_9BILA</name>
<organism evidence="2 3">
    <name type="scientific">Rotaria magnacalcarata</name>
    <dbReference type="NCBI Taxonomy" id="392030"/>
    <lineage>
        <taxon>Eukaryota</taxon>
        <taxon>Metazoa</taxon>
        <taxon>Spiralia</taxon>
        <taxon>Gnathifera</taxon>
        <taxon>Rotifera</taxon>
        <taxon>Eurotatoria</taxon>
        <taxon>Bdelloidea</taxon>
        <taxon>Philodinida</taxon>
        <taxon>Philodinidae</taxon>
        <taxon>Rotaria</taxon>
    </lineage>
</organism>